<dbReference type="Proteomes" id="UP001610563">
    <property type="component" value="Unassembled WGS sequence"/>
</dbReference>
<evidence type="ECO:0000313" key="1">
    <source>
        <dbReference type="EMBL" id="KAL2800964.1"/>
    </source>
</evidence>
<gene>
    <name evidence="1" type="ORF">BJX66DRAFT_290575</name>
</gene>
<proteinExistence type="predicted"/>
<sequence length="78" mass="8664">MLLLQYSIYMGTVVLVCNRTSPLNEQPVLGVHDSPPPSHGAVVHLPYRLYGRPSSHSVAQRAPTRDEGYLSPYLLLMC</sequence>
<organism evidence="1 2">
    <name type="scientific">Aspergillus keveii</name>
    <dbReference type="NCBI Taxonomy" id="714993"/>
    <lineage>
        <taxon>Eukaryota</taxon>
        <taxon>Fungi</taxon>
        <taxon>Dikarya</taxon>
        <taxon>Ascomycota</taxon>
        <taxon>Pezizomycotina</taxon>
        <taxon>Eurotiomycetes</taxon>
        <taxon>Eurotiomycetidae</taxon>
        <taxon>Eurotiales</taxon>
        <taxon>Aspergillaceae</taxon>
        <taxon>Aspergillus</taxon>
        <taxon>Aspergillus subgen. Nidulantes</taxon>
    </lineage>
</organism>
<reference evidence="1 2" key="1">
    <citation type="submission" date="2024-07" db="EMBL/GenBank/DDBJ databases">
        <title>Section-level genome sequencing and comparative genomics of Aspergillus sections Usti and Cavernicolus.</title>
        <authorList>
            <consortium name="Lawrence Berkeley National Laboratory"/>
            <person name="Nybo J.L."/>
            <person name="Vesth T.C."/>
            <person name="Theobald S."/>
            <person name="Frisvad J.C."/>
            <person name="Larsen T.O."/>
            <person name="Kjaerboelling I."/>
            <person name="Rothschild-Mancinelli K."/>
            <person name="Lyhne E.K."/>
            <person name="Kogle M.E."/>
            <person name="Barry K."/>
            <person name="Clum A."/>
            <person name="Na H."/>
            <person name="Ledsgaard L."/>
            <person name="Lin J."/>
            <person name="Lipzen A."/>
            <person name="Kuo A."/>
            <person name="Riley R."/>
            <person name="Mondo S."/>
            <person name="Labutti K."/>
            <person name="Haridas S."/>
            <person name="Pangalinan J."/>
            <person name="Salamov A.A."/>
            <person name="Simmons B.A."/>
            <person name="Magnuson J.K."/>
            <person name="Chen J."/>
            <person name="Drula E."/>
            <person name="Henrissat B."/>
            <person name="Wiebenga A."/>
            <person name="Lubbers R.J."/>
            <person name="Gomes A.C."/>
            <person name="Makela M.R."/>
            <person name="Stajich J."/>
            <person name="Grigoriev I.V."/>
            <person name="Mortensen U.H."/>
            <person name="De Vries R.P."/>
            <person name="Baker S.E."/>
            <person name="Andersen M.R."/>
        </authorList>
    </citation>
    <scope>NUCLEOTIDE SEQUENCE [LARGE SCALE GENOMIC DNA]</scope>
    <source>
        <strain evidence="1 2">CBS 209.92</strain>
    </source>
</reference>
<name>A0ABR4GPG3_9EURO</name>
<keyword evidence="2" id="KW-1185">Reference proteome</keyword>
<evidence type="ECO:0008006" key="3">
    <source>
        <dbReference type="Google" id="ProtNLM"/>
    </source>
</evidence>
<evidence type="ECO:0000313" key="2">
    <source>
        <dbReference type="Proteomes" id="UP001610563"/>
    </source>
</evidence>
<accession>A0ABR4GPG3</accession>
<comment type="caution">
    <text evidence="1">The sequence shown here is derived from an EMBL/GenBank/DDBJ whole genome shotgun (WGS) entry which is preliminary data.</text>
</comment>
<protein>
    <recommendedName>
        <fullName evidence="3">Secreted protein</fullName>
    </recommendedName>
</protein>
<dbReference type="EMBL" id="JBFTWV010000002">
    <property type="protein sequence ID" value="KAL2800964.1"/>
    <property type="molecule type" value="Genomic_DNA"/>
</dbReference>